<dbReference type="InterPro" id="IPR004276">
    <property type="entry name" value="GlycoTrans_28_N"/>
</dbReference>
<dbReference type="AlphaFoldDB" id="A0A1W9ZHJ1"/>
<dbReference type="RefSeq" id="WP_083115312.1">
    <property type="nucleotide sequence ID" value="NZ_JACKTS010000031.1"/>
</dbReference>
<dbReference type="Pfam" id="PF06722">
    <property type="entry name" value="EryCIII-like_C"/>
    <property type="match status" value="1"/>
</dbReference>
<dbReference type="GO" id="GO:0016758">
    <property type="term" value="F:hexosyltransferase activity"/>
    <property type="evidence" value="ECO:0007669"/>
    <property type="project" value="InterPro"/>
</dbReference>
<dbReference type="Pfam" id="PF03033">
    <property type="entry name" value="Glyco_transf_28"/>
    <property type="match status" value="1"/>
</dbReference>
<organism evidence="3 4">
    <name type="scientific">Mycobacterium angelicum</name>
    <dbReference type="NCBI Taxonomy" id="470074"/>
    <lineage>
        <taxon>Bacteria</taxon>
        <taxon>Bacillati</taxon>
        <taxon>Actinomycetota</taxon>
        <taxon>Actinomycetes</taxon>
        <taxon>Mycobacteriales</taxon>
        <taxon>Mycobacteriaceae</taxon>
        <taxon>Mycobacterium</taxon>
    </lineage>
</organism>
<feature type="domain" description="Erythromycin biosynthesis protein CIII-like C-terminal" evidence="2">
    <location>
        <begin position="291"/>
        <end position="390"/>
    </location>
</feature>
<dbReference type="OrthoDB" id="3253247at2"/>
<dbReference type="EMBL" id="MVHE01000050">
    <property type="protein sequence ID" value="ORA15439.1"/>
    <property type="molecule type" value="Genomic_DNA"/>
</dbReference>
<evidence type="ECO:0000259" key="2">
    <source>
        <dbReference type="Pfam" id="PF06722"/>
    </source>
</evidence>
<evidence type="ECO:0000259" key="1">
    <source>
        <dbReference type="Pfam" id="PF03033"/>
    </source>
</evidence>
<evidence type="ECO:0000313" key="3">
    <source>
        <dbReference type="EMBL" id="ORA15439.1"/>
    </source>
</evidence>
<dbReference type="Proteomes" id="UP000192284">
    <property type="component" value="Unassembled WGS sequence"/>
</dbReference>
<feature type="domain" description="Glycosyltransferase family 28 N-terminal" evidence="1">
    <location>
        <begin position="3"/>
        <end position="101"/>
    </location>
</feature>
<dbReference type="GO" id="GO:0008194">
    <property type="term" value="F:UDP-glycosyltransferase activity"/>
    <property type="evidence" value="ECO:0007669"/>
    <property type="project" value="InterPro"/>
</dbReference>
<dbReference type="CDD" id="cd03784">
    <property type="entry name" value="GT1_Gtf-like"/>
    <property type="match status" value="1"/>
</dbReference>
<comment type="caution">
    <text evidence="3">The sequence shown here is derived from an EMBL/GenBank/DDBJ whole genome shotgun (WGS) entry which is preliminary data.</text>
</comment>
<protein>
    <submittedName>
        <fullName evidence="3">Glycosyl transferase</fullName>
    </submittedName>
</protein>
<evidence type="ECO:0000313" key="4">
    <source>
        <dbReference type="Proteomes" id="UP000192284"/>
    </source>
</evidence>
<sequence length="438" mass="47631">MKFVLAVHGTRGDVEPCAAIGLELRRRGHEVAMAVPPNLLGFIESVGLTGVPYGPDSVAQLDEDIFRNPWKVRSPATIWREGAEYLTWGWEEMSSALVSLADGADLLVSGQTYQGVVANVAEHYGIPMAALHHFPHRPNGHLVPYVPAPLMRSTMRLLDWLYWRMCKGTENTQRRQLGLAPTAVSSANRIAEQSLEIQAYDDIYFPGLAAEWGDRRRPFVGVLTLGLPTETDDEVAEWIAAGTPPIYFGWGSMRVDSPADAVAMISDVCAELGERALICSGVSDFDVVTKHDNVKVVPAVNHSAVFPLCRAVVHHGGAGTTAAGMRAGVPTLVLWIAAEQPLWAAQVQRLKVGLARRFPAATRKSLAKNLRTVLAPEYRIRARQVAAQMTKAADSITTTADLLEETARAGTDPETQGHAKITVTGVESDSPTRIRHEI</sequence>
<dbReference type="InterPro" id="IPR002213">
    <property type="entry name" value="UDP_glucos_trans"/>
</dbReference>
<dbReference type="SUPFAM" id="SSF53756">
    <property type="entry name" value="UDP-Glycosyltransferase/glycogen phosphorylase"/>
    <property type="match status" value="1"/>
</dbReference>
<proteinExistence type="predicted"/>
<name>A0A1W9ZHJ1_MYCAN</name>
<reference evidence="3 4" key="1">
    <citation type="submission" date="2017-02" db="EMBL/GenBank/DDBJ databases">
        <title>The new phylogeny of genus Mycobacterium.</title>
        <authorList>
            <person name="Tortoli E."/>
            <person name="Trovato A."/>
            <person name="Cirillo D.M."/>
        </authorList>
    </citation>
    <scope>NUCLEOTIDE SEQUENCE [LARGE SCALE GENOMIC DNA]</scope>
    <source>
        <strain evidence="3 4">DSM 45057</strain>
    </source>
</reference>
<keyword evidence="3" id="KW-0808">Transferase</keyword>
<dbReference type="GO" id="GO:0033072">
    <property type="term" value="P:vancomycin biosynthetic process"/>
    <property type="evidence" value="ECO:0007669"/>
    <property type="project" value="UniProtKB-ARBA"/>
</dbReference>
<dbReference type="InterPro" id="IPR010610">
    <property type="entry name" value="EryCIII-like_C"/>
</dbReference>
<accession>A0A1W9ZHJ1</accession>
<gene>
    <name evidence="3" type="ORF">BST12_21855</name>
</gene>
<dbReference type="Gene3D" id="3.40.50.2000">
    <property type="entry name" value="Glycogen Phosphorylase B"/>
    <property type="match status" value="2"/>
</dbReference>
<dbReference type="GO" id="GO:0005975">
    <property type="term" value="P:carbohydrate metabolic process"/>
    <property type="evidence" value="ECO:0007669"/>
    <property type="project" value="InterPro"/>
</dbReference>
<keyword evidence="4" id="KW-1185">Reference proteome</keyword>
<dbReference type="PANTHER" id="PTHR48050">
    <property type="entry name" value="STEROL 3-BETA-GLUCOSYLTRANSFERASE"/>
    <property type="match status" value="1"/>
</dbReference>
<dbReference type="PANTHER" id="PTHR48050:SF13">
    <property type="entry name" value="STEROL 3-BETA-GLUCOSYLTRANSFERASE UGT80A2"/>
    <property type="match status" value="1"/>
</dbReference>
<dbReference type="FunFam" id="3.40.50.2000:FF:000009">
    <property type="entry name" value="Sterol 3-beta-glucosyltransferase UGT80A2"/>
    <property type="match status" value="1"/>
</dbReference>
<dbReference type="InterPro" id="IPR050426">
    <property type="entry name" value="Glycosyltransferase_28"/>
</dbReference>